<comment type="catalytic activity">
    <reaction evidence="4">
        <text>L-proline + NAD(+) = (S)-1-pyrroline-5-carboxylate + NADH + 2 H(+)</text>
        <dbReference type="Rhea" id="RHEA:14105"/>
        <dbReference type="ChEBI" id="CHEBI:15378"/>
        <dbReference type="ChEBI" id="CHEBI:17388"/>
        <dbReference type="ChEBI" id="CHEBI:57540"/>
        <dbReference type="ChEBI" id="CHEBI:57945"/>
        <dbReference type="ChEBI" id="CHEBI:60039"/>
        <dbReference type="EC" id="1.5.1.2"/>
    </reaction>
</comment>
<dbReference type="AlphaFoldDB" id="A0A220VFM1"/>
<dbReference type="InterPro" id="IPR036291">
    <property type="entry name" value="NAD(P)-bd_dom_sf"/>
</dbReference>
<dbReference type="GO" id="GO:0055129">
    <property type="term" value="P:L-proline biosynthetic process"/>
    <property type="evidence" value="ECO:0007669"/>
    <property type="project" value="UniProtKB-UniRule"/>
</dbReference>
<dbReference type="InterPro" id="IPR008927">
    <property type="entry name" value="6-PGluconate_DH-like_C_sf"/>
</dbReference>
<proteinExistence type="inferred from homology"/>
<dbReference type="InterPro" id="IPR028939">
    <property type="entry name" value="P5C_Rdtase_cat_N"/>
</dbReference>
<dbReference type="PANTHER" id="PTHR11645:SF0">
    <property type="entry name" value="PYRROLINE-5-CARBOXYLATE REDUCTASE 3"/>
    <property type="match status" value="1"/>
</dbReference>
<dbReference type="PROSITE" id="PS00521">
    <property type="entry name" value="P5CR"/>
    <property type="match status" value="1"/>
</dbReference>
<dbReference type="GO" id="GO:0005737">
    <property type="term" value="C:cytoplasm"/>
    <property type="evidence" value="ECO:0007669"/>
    <property type="project" value="UniProtKB-SubCell"/>
</dbReference>
<keyword evidence="11" id="KW-1185">Reference proteome</keyword>
<accession>A0A220VFM1</accession>
<dbReference type="FunFam" id="1.10.3730.10:FF:000001">
    <property type="entry name" value="Pyrroline-5-carboxylate reductase"/>
    <property type="match status" value="1"/>
</dbReference>
<evidence type="ECO:0000256" key="2">
    <source>
        <dbReference type="ARBA" id="ARBA00022857"/>
    </source>
</evidence>
<comment type="pathway">
    <text evidence="4 7">Amino-acid biosynthesis; L-proline biosynthesis; L-proline from L-glutamate 5-semialdehyde: step 1/1.</text>
</comment>
<keyword evidence="2 4" id="KW-0521">NADP</keyword>
<evidence type="ECO:0000256" key="5">
    <source>
        <dbReference type="NCBIfam" id="TIGR00112"/>
    </source>
</evidence>
<reference evidence="10 11" key="1">
    <citation type="journal article" date="2016" name="Int. J. Syst. Evol. Microbiol.">
        <title>Paraphotobacterium marinum gen. nov., sp. nov., a member of the family Vibrionaceae, isolated from surface seawater.</title>
        <authorList>
            <person name="Huang Z."/>
            <person name="Dong C."/>
            <person name="Shao Z."/>
        </authorList>
    </citation>
    <scope>NUCLEOTIDE SEQUENCE [LARGE SCALE GENOMIC DNA]</scope>
    <source>
        <strain evidence="10 11">NSCS20N07D</strain>
    </source>
</reference>
<dbReference type="PANTHER" id="PTHR11645">
    <property type="entry name" value="PYRROLINE-5-CARBOXYLATE REDUCTASE"/>
    <property type="match status" value="1"/>
</dbReference>
<dbReference type="UniPathway" id="UPA00098">
    <property type="reaction ID" value="UER00361"/>
</dbReference>
<comment type="similarity">
    <text evidence="1 4 7">Belongs to the pyrroline-5-carboxylate reductase family.</text>
</comment>
<evidence type="ECO:0000256" key="1">
    <source>
        <dbReference type="ARBA" id="ARBA00005525"/>
    </source>
</evidence>
<dbReference type="RefSeq" id="WP_089074009.1">
    <property type="nucleotide sequence ID" value="NZ_CBCSAM010000002.1"/>
</dbReference>
<dbReference type="KEGG" id="pmai:CF386_08505"/>
<feature type="binding site" evidence="6">
    <location>
        <position position="59"/>
    </location>
    <ligand>
        <name>NADPH</name>
        <dbReference type="ChEBI" id="CHEBI:57783"/>
    </ligand>
</feature>
<dbReference type="NCBIfam" id="TIGR00112">
    <property type="entry name" value="proC"/>
    <property type="match status" value="1"/>
</dbReference>
<dbReference type="Pfam" id="PF03807">
    <property type="entry name" value="F420_oxidored"/>
    <property type="match status" value="1"/>
</dbReference>
<feature type="binding site" evidence="6">
    <location>
        <begin position="11"/>
        <end position="16"/>
    </location>
    <ligand>
        <name>NADP(+)</name>
        <dbReference type="ChEBI" id="CHEBI:58349"/>
    </ligand>
</feature>
<evidence type="ECO:0000259" key="9">
    <source>
        <dbReference type="Pfam" id="PF14748"/>
    </source>
</evidence>
<evidence type="ECO:0000313" key="11">
    <source>
        <dbReference type="Proteomes" id="UP000242175"/>
    </source>
</evidence>
<keyword evidence="4 7" id="KW-0641">Proline biosynthesis</keyword>
<comment type="function">
    <text evidence="4">Catalyzes the reduction of 1-pyrroline-5-carboxylate (PCA) to L-proline.</text>
</comment>
<evidence type="ECO:0000259" key="8">
    <source>
        <dbReference type="Pfam" id="PF03807"/>
    </source>
</evidence>
<dbReference type="InterPro" id="IPR053790">
    <property type="entry name" value="P5CR-like_CS"/>
</dbReference>
<evidence type="ECO:0000256" key="4">
    <source>
        <dbReference type="HAMAP-Rule" id="MF_01925"/>
    </source>
</evidence>
<gene>
    <name evidence="4" type="primary">proC</name>
    <name evidence="10" type="ORF">CF386_08505</name>
</gene>
<dbReference type="HAMAP" id="MF_01925">
    <property type="entry name" value="P5C_reductase"/>
    <property type="match status" value="1"/>
</dbReference>
<dbReference type="OrthoDB" id="9805754at2"/>
<evidence type="ECO:0000256" key="6">
    <source>
        <dbReference type="PIRSR" id="PIRSR000193-1"/>
    </source>
</evidence>
<evidence type="ECO:0000313" key="10">
    <source>
        <dbReference type="EMBL" id="ASK79101.1"/>
    </source>
</evidence>
<dbReference type="SUPFAM" id="SSF48179">
    <property type="entry name" value="6-phosphogluconate dehydrogenase C-terminal domain-like"/>
    <property type="match status" value="1"/>
</dbReference>
<dbReference type="Gene3D" id="1.10.3730.10">
    <property type="entry name" value="ProC C-terminal domain-like"/>
    <property type="match status" value="1"/>
</dbReference>
<dbReference type="InterPro" id="IPR029036">
    <property type="entry name" value="P5CR_dimer"/>
</dbReference>
<comment type="subcellular location">
    <subcellularLocation>
        <location evidence="4">Cytoplasm</location>
    </subcellularLocation>
</comment>
<sequence>MDIFSKKICFIGSGNMTRSILAGLIKEGMPAQNITVTAPSDHKRKKLKEEFNVIETNSNRDAILNSEIIILSVKPQMMQLVCEELNDMDLSSKKVISLAAGIKIQKYELWFNQKLQLIRVMPNTPSLIGQGVSGMFAPHFIDQSFKKMTESLMSSIGKTIWLKNEEQINDIIALSGSSPAYFFLFLQAMQEFASTLGFEEKEAKEIVLQAAQGSIALANFETNKSFKTLRENVTSKGGTTAAAIENFQQNNFENIIKESMNAAIKRAIQMENEF</sequence>
<dbReference type="Gene3D" id="3.40.50.720">
    <property type="entry name" value="NAD(P)-binding Rossmann-like Domain"/>
    <property type="match status" value="1"/>
</dbReference>
<dbReference type="SUPFAM" id="SSF51735">
    <property type="entry name" value="NAD(P)-binding Rossmann-fold domains"/>
    <property type="match status" value="1"/>
</dbReference>
<keyword evidence="3 4" id="KW-0560">Oxidoreductase</keyword>
<comment type="catalytic activity">
    <reaction evidence="4 7">
        <text>L-proline + NADP(+) = (S)-1-pyrroline-5-carboxylate + NADPH + 2 H(+)</text>
        <dbReference type="Rhea" id="RHEA:14109"/>
        <dbReference type="ChEBI" id="CHEBI:15378"/>
        <dbReference type="ChEBI" id="CHEBI:17388"/>
        <dbReference type="ChEBI" id="CHEBI:57783"/>
        <dbReference type="ChEBI" id="CHEBI:58349"/>
        <dbReference type="ChEBI" id="CHEBI:60039"/>
        <dbReference type="EC" id="1.5.1.2"/>
    </reaction>
</comment>
<dbReference type="GO" id="GO:0004735">
    <property type="term" value="F:pyrroline-5-carboxylate reductase activity"/>
    <property type="evidence" value="ECO:0007669"/>
    <property type="project" value="UniProtKB-UniRule"/>
</dbReference>
<organism evidence="10 11">
    <name type="scientific">Paraphotobacterium marinum</name>
    <dbReference type="NCBI Taxonomy" id="1755811"/>
    <lineage>
        <taxon>Bacteria</taxon>
        <taxon>Pseudomonadati</taxon>
        <taxon>Pseudomonadota</taxon>
        <taxon>Gammaproteobacteria</taxon>
        <taxon>Vibrionales</taxon>
        <taxon>Vibrionaceae</taxon>
        <taxon>Paraphotobacterium</taxon>
    </lineage>
</organism>
<dbReference type="Proteomes" id="UP000242175">
    <property type="component" value="Chromosome small"/>
</dbReference>
<feature type="domain" description="Pyrroline-5-carboxylate reductase dimerisation" evidence="9">
    <location>
        <begin position="165"/>
        <end position="270"/>
    </location>
</feature>
<keyword evidence="4" id="KW-0963">Cytoplasm</keyword>
<evidence type="ECO:0000256" key="3">
    <source>
        <dbReference type="ARBA" id="ARBA00023002"/>
    </source>
</evidence>
<feature type="domain" description="Pyrroline-5-carboxylate reductase catalytic N-terminal" evidence="8">
    <location>
        <begin position="7"/>
        <end position="101"/>
    </location>
</feature>
<name>A0A220VFM1_9GAMM</name>
<dbReference type="EMBL" id="CP022356">
    <property type="protein sequence ID" value="ASK79101.1"/>
    <property type="molecule type" value="Genomic_DNA"/>
</dbReference>
<dbReference type="PIRSF" id="PIRSF000193">
    <property type="entry name" value="Pyrrol-5-carb_rd"/>
    <property type="match status" value="1"/>
</dbReference>
<dbReference type="Pfam" id="PF14748">
    <property type="entry name" value="P5CR_dimer"/>
    <property type="match status" value="1"/>
</dbReference>
<protein>
    <recommendedName>
        <fullName evidence="4 5">Pyrroline-5-carboxylate reductase</fullName>
        <shortName evidence="4">P5C reductase</shortName>
        <shortName evidence="4">P5CR</shortName>
        <ecNumber evidence="4 5">1.5.1.2</ecNumber>
    </recommendedName>
    <alternativeName>
        <fullName evidence="4">PCA reductase</fullName>
    </alternativeName>
</protein>
<dbReference type="EC" id="1.5.1.2" evidence="4 5"/>
<evidence type="ECO:0000256" key="7">
    <source>
        <dbReference type="RuleBase" id="RU003903"/>
    </source>
</evidence>
<dbReference type="InterPro" id="IPR000304">
    <property type="entry name" value="Pyrroline-COOH_reductase"/>
</dbReference>
<keyword evidence="4 7" id="KW-0028">Amino-acid biosynthesis</keyword>